<feature type="compositionally biased region" description="Basic and acidic residues" evidence="1">
    <location>
        <begin position="1"/>
        <end position="10"/>
    </location>
</feature>
<protein>
    <submittedName>
        <fullName evidence="3">Uncharacterized protein</fullName>
    </submittedName>
</protein>
<keyword evidence="2" id="KW-1133">Transmembrane helix</keyword>
<dbReference type="AlphaFoldDB" id="A0A8H6DX88"/>
<feature type="compositionally biased region" description="Low complexity" evidence="1">
    <location>
        <begin position="11"/>
        <end position="20"/>
    </location>
</feature>
<feature type="region of interest" description="Disordered" evidence="1">
    <location>
        <begin position="184"/>
        <end position="221"/>
    </location>
</feature>
<keyword evidence="2" id="KW-0472">Membrane</keyword>
<accession>A0A8H6DX88</accession>
<evidence type="ECO:0000256" key="2">
    <source>
        <dbReference type="SAM" id="Phobius"/>
    </source>
</evidence>
<feature type="region of interest" description="Disordered" evidence="1">
    <location>
        <begin position="274"/>
        <end position="307"/>
    </location>
</feature>
<evidence type="ECO:0000313" key="3">
    <source>
        <dbReference type="EMBL" id="KAF5849885.1"/>
    </source>
</evidence>
<sequence length="665" mass="72255">MSEFLSKKMSSDTSSLATSHSSQFQDQLEVILDRLKTDPSSITADDARLLSENFNTHNERAVRIISAVEYLAIANKNHHRSLLTAVKDLHVALGGSPEEVTTEVLRTTQSIVSKMQRALGHTNVPHPEVEGELQEEIVKIEPKIAQGTVTKAEADRLHSLEARAHGHTEKGGITAAAQSVVARRERQLSLSGGPEALQPSGSEQLQANKEGFKSPEQQSQYDKEGNLLQAADAVKDKIEEGTVTKAEASHLQSLKSRAHGDTFKGFIAATAQSTAARRESNASDARPCADSKNTLSPQEQPHHDKEENLRQVELAIRPKIQDGTVTAAEAKKLHSCEMRAHGHTEKDQGENLLDLRLAHQVSQIINLCILVLCHITVLSPLIIRNLFRRTILHLSPLLLLVALLILVLGIALQLIQLVQTPVLLIVGLLTRLLFASIQNLAQLIETGVFLVELVAVDFDAAEEREGGGGSGGEARETLCVDFVELEAQDFDFFVFPLFQGGGEEDAAAAAEEAVAYAEFAEVGPVHYGLAEGFCPHCSEGVVLEVEGVELGQVREAVSDEVGDAFLPDTVLRHLDGLNATICCAIATADDELEVRYIFAFLARGLLLCGKCSQRISDEHTSSWAEAVVVQVEVAKWGMLRQKVDERGNSVETEGVVGEIDGVELW</sequence>
<feature type="transmembrane region" description="Helical" evidence="2">
    <location>
        <begin position="390"/>
        <end position="411"/>
    </location>
</feature>
<dbReference type="Proteomes" id="UP000624244">
    <property type="component" value="Unassembled WGS sequence"/>
</dbReference>
<keyword evidence="2" id="KW-0812">Transmembrane</keyword>
<reference evidence="3" key="1">
    <citation type="submission" date="2019-11" db="EMBL/GenBank/DDBJ databases">
        <title>Bipolaris sorokiniana Genome sequencing.</title>
        <authorList>
            <person name="Wang H."/>
        </authorList>
    </citation>
    <scope>NUCLEOTIDE SEQUENCE</scope>
</reference>
<dbReference type="EMBL" id="WNKQ01000008">
    <property type="protein sequence ID" value="KAF5849885.1"/>
    <property type="molecule type" value="Genomic_DNA"/>
</dbReference>
<name>A0A8H6DX88_COCSA</name>
<proteinExistence type="predicted"/>
<comment type="caution">
    <text evidence="3">The sequence shown here is derived from an EMBL/GenBank/DDBJ whole genome shotgun (WGS) entry which is preliminary data.</text>
</comment>
<gene>
    <name evidence="3" type="ORF">GGP41_005303</name>
</gene>
<feature type="transmembrane region" description="Helical" evidence="2">
    <location>
        <begin position="364"/>
        <end position="383"/>
    </location>
</feature>
<feature type="region of interest" description="Disordered" evidence="1">
    <location>
        <begin position="1"/>
        <end position="20"/>
    </location>
</feature>
<evidence type="ECO:0000313" key="4">
    <source>
        <dbReference type="Proteomes" id="UP000624244"/>
    </source>
</evidence>
<organism evidence="3 4">
    <name type="scientific">Cochliobolus sativus</name>
    <name type="common">Common root rot and spot blotch fungus</name>
    <name type="synonym">Bipolaris sorokiniana</name>
    <dbReference type="NCBI Taxonomy" id="45130"/>
    <lineage>
        <taxon>Eukaryota</taxon>
        <taxon>Fungi</taxon>
        <taxon>Dikarya</taxon>
        <taxon>Ascomycota</taxon>
        <taxon>Pezizomycotina</taxon>
        <taxon>Dothideomycetes</taxon>
        <taxon>Pleosporomycetidae</taxon>
        <taxon>Pleosporales</taxon>
        <taxon>Pleosporineae</taxon>
        <taxon>Pleosporaceae</taxon>
        <taxon>Bipolaris</taxon>
    </lineage>
</organism>
<evidence type="ECO:0000256" key="1">
    <source>
        <dbReference type="SAM" id="MobiDB-lite"/>
    </source>
</evidence>